<evidence type="ECO:0000313" key="3">
    <source>
        <dbReference type="Proteomes" id="UP000271010"/>
    </source>
</evidence>
<dbReference type="AlphaFoldDB" id="A0A3M9MVF8"/>
<protein>
    <submittedName>
        <fullName evidence="2">DUF4835 family protein</fullName>
    </submittedName>
</protein>
<name>A0A3M9MVF8_9BACT</name>
<dbReference type="Proteomes" id="UP000271010">
    <property type="component" value="Unassembled WGS sequence"/>
</dbReference>
<keyword evidence="3" id="KW-1185">Reference proteome</keyword>
<gene>
    <name evidence="2" type="ORF">EFA69_08045</name>
</gene>
<proteinExistence type="predicted"/>
<dbReference type="EMBL" id="RJJE01000009">
    <property type="protein sequence ID" value="RNI29499.1"/>
    <property type="molecule type" value="Genomic_DNA"/>
</dbReference>
<feature type="chain" id="PRO_5017971230" evidence="1">
    <location>
        <begin position="24"/>
        <end position="304"/>
    </location>
</feature>
<feature type="signal peptide" evidence="1">
    <location>
        <begin position="1"/>
        <end position="23"/>
    </location>
</feature>
<evidence type="ECO:0000256" key="1">
    <source>
        <dbReference type="SAM" id="SignalP"/>
    </source>
</evidence>
<evidence type="ECO:0000313" key="2">
    <source>
        <dbReference type="EMBL" id="RNI29499.1"/>
    </source>
</evidence>
<dbReference type="OrthoDB" id="9773381at2"/>
<accession>A0A3M9MVF8</accession>
<comment type="caution">
    <text evidence="2">The sequence shown here is derived from an EMBL/GenBank/DDBJ whole genome shotgun (WGS) entry which is preliminary data.</text>
</comment>
<dbReference type="InterPro" id="IPR032274">
    <property type="entry name" value="DUF4835"/>
</dbReference>
<organism evidence="2 3">
    <name type="scientific">Rufibacter immobilis</name>
    <dbReference type="NCBI Taxonomy" id="1348778"/>
    <lineage>
        <taxon>Bacteria</taxon>
        <taxon>Pseudomonadati</taxon>
        <taxon>Bacteroidota</taxon>
        <taxon>Cytophagia</taxon>
        <taxon>Cytophagales</taxon>
        <taxon>Hymenobacteraceae</taxon>
        <taxon>Rufibacter</taxon>
    </lineage>
</organism>
<keyword evidence="1" id="KW-0732">Signal</keyword>
<dbReference type="Pfam" id="PF16119">
    <property type="entry name" value="DUF4835"/>
    <property type="match status" value="1"/>
</dbReference>
<reference evidence="2 3" key="1">
    <citation type="submission" date="2018-11" db="EMBL/GenBank/DDBJ databases">
        <title>Rufibacter latericius sp. nov., isolated from water in Baiyang Lake.</title>
        <authorList>
            <person name="Yang Y."/>
        </authorList>
    </citation>
    <scope>NUCLEOTIDE SEQUENCE [LARGE SCALE GENOMIC DNA]</scope>
    <source>
        <strain evidence="2 3">MCC P1</strain>
    </source>
</reference>
<sequence length="304" mass="34227">MGMFAKKIGWLVAGLLLPFCSLAQELRCEVTVNSEQVQATDRQVFQQMQNAISELMNNTRWTGDVYQNEERIRCKMFITLRAMPQIGVYEANTQIISSRPTYGTGYETTVLSFVDTKFEFEYNPAQPLQYAPNTFTTNLTAILSFYAYTIIGMDNDSFARLGGANALAEASNILNLVTSSGTAATGWSATADTRNRYWLINNLQDPQFEPFRSALYLYHRQGLDLMGQDPEKARQNILEALRNVQQVARIRPGAAALRSFFEAKATEVSAAFASATPEQKQQAYDLLTQVDPTNRAKYETILRR</sequence>